<name>A0ABM0MV11_SACKO</name>
<dbReference type="InterPro" id="IPR042407">
    <property type="entry name" value="NCBP2-AS2"/>
</dbReference>
<evidence type="ECO:0000313" key="1">
    <source>
        <dbReference type="Proteomes" id="UP000694865"/>
    </source>
</evidence>
<protein>
    <submittedName>
        <fullName evidence="2">Uncharacterized protein LOC102810336</fullName>
    </submittedName>
</protein>
<dbReference type="GeneID" id="102810336"/>
<dbReference type="RefSeq" id="XP_006823852.1">
    <property type="nucleotide sequence ID" value="XM_006823789.1"/>
</dbReference>
<reference evidence="2" key="1">
    <citation type="submission" date="2025-08" db="UniProtKB">
        <authorList>
            <consortium name="RefSeq"/>
        </authorList>
    </citation>
    <scope>IDENTIFICATION</scope>
    <source>
        <tissue evidence="2">Testes</tissue>
    </source>
</reference>
<sequence>MSSGRLYMTLGDCIGAWSASCTGRQCILSLTRYIASHPELVEKLSETWPIRRLAQLTAYSFFKAKELGEEGVQKGVEKIKDSEMLKQFEEMPPSEHKMSTFFHTFAKELRGGMSELSDKIEKDKKQLEDKEN</sequence>
<dbReference type="Proteomes" id="UP000694865">
    <property type="component" value="Unplaced"/>
</dbReference>
<proteinExistence type="predicted"/>
<accession>A0ABM0MV11</accession>
<keyword evidence="1" id="KW-1185">Reference proteome</keyword>
<gene>
    <name evidence="2" type="primary">LOC102810336</name>
</gene>
<organism evidence="1 2">
    <name type="scientific">Saccoglossus kowalevskii</name>
    <name type="common">Acorn worm</name>
    <dbReference type="NCBI Taxonomy" id="10224"/>
    <lineage>
        <taxon>Eukaryota</taxon>
        <taxon>Metazoa</taxon>
        <taxon>Hemichordata</taxon>
        <taxon>Enteropneusta</taxon>
        <taxon>Harrimaniidae</taxon>
        <taxon>Saccoglossus</taxon>
    </lineage>
</organism>
<dbReference type="PANTHER" id="PTHR41161:SF1">
    <property type="entry name" value="PROTEIN NCBP2AS2"/>
    <property type="match status" value="1"/>
</dbReference>
<dbReference type="PANTHER" id="PTHR41161">
    <property type="entry name" value="PROTEIN NCBP2AS2"/>
    <property type="match status" value="1"/>
</dbReference>
<evidence type="ECO:0000313" key="2">
    <source>
        <dbReference type="RefSeq" id="XP_006823852.1"/>
    </source>
</evidence>